<sequence length="336" mass="37223">MTDKIPVNIITGFLGVGKTTAINALLAQKPADERWAVLVNEFGQIGVDKAAMPDADGLHIKELAGGCICCALGPALRAGLATLIRSAKPQRLIIEPTGLGHPEGIIDTLQSGSFKDVLDLRAIICLLDPQLLEDPRVMAHETFQDQLNLADIVVLNKLDLASPALIDKALQGLQGLFPPKQRIEQARQGRFPIELLDLIRDDTLAAQFPDSHSQQAMQPGPSTATTAQPLLLPEAGQPIRRIGQGTDFVSCGWVFHRDEVFDYDRLEVVLNGLEGALRVKGAFRIGYVWVFYNRVLEQHDIDKIAWRRDSRVEIIAREALDWDLIERQLQRCIEPR</sequence>
<name>A0A1A9EYI7_9GAMM</name>
<evidence type="ECO:0000259" key="2">
    <source>
        <dbReference type="SMART" id="SM00833"/>
    </source>
</evidence>
<dbReference type="Pfam" id="PF07683">
    <property type="entry name" value="CobW_C"/>
    <property type="match status" value="1"/>
</dbReference>
<gene>
    <name evidence="3" type="ORF">A8C75_08680</name>
</gene>
<dbReference type="Pfam" id="PF02492">
    <property type="entry name" value="cobW"/>
    <property type="match status" value="1"/>
</dbReference>
<dbReference type="STRING" id="1821621.A8C75_08680"/>
<dbReference type="SMART" id="SM00833">
    <property type="entry name" value="CobW_C"/>
    <property type="match status" value="1"/>
</dbReference>
<evidence type="ECO:0000313" key="4">
    <source>
        <dbReference type="Proteomes" id="UP000078070"/>
    </source>
</evidence>
<dbReference type="CDD" id="cd03112">
    <property type="entry name" value="CobW-like"/>
    <property type="match status" value="1"/>
</dbReference>
<reference evidence="3 4" key="2">
    <citation type="journal article" date="2018" name="Int. J. Syst. Evol. Microbiol.">
        <title>Marinobacterium aestuarii sp. nov., a benzene-degrading marine bacterium isolated from estuary sediment.</title>
        <authorList>
            <person name="Bae S.S."/>
            <person name="Jung J."/>
            <person name="Chung D."/>
            <person name="Baek K."/>
        </authorList>
    </citation>
    <scope>NUCLEOTIDE SEQUENCE [LARGE SCALE GENOMIC DNA]</scope>
    <source>
        <strain evidence="3 4">ST58-10</strain>
    </source>
</reference>
<dbReference type="InterPro" id="IPR011629">
    <property type="entry name" value="CobW-like_C"/>
</dbReference>
<dbReference type="GO" id="GO:0005737">
    <property type="term" value="C:cytoplasm"/>
    <property type="evidence" value="ECO:0007669"/>
    <property type="project" value="TreeGrafter"/>
</dbReference>
<dbReference type="KEGG" id="mars:A8C75_08680"/>
<dbReference type="PANTHER" id="PTHR13748">
    <property type="entry name" value="COBW-RELATED"/>
    <property type="match status" value="1"/>
</dbReference>
<dbReference type="Gene3D" id="3.40.50.300">
    <property type="entry name" value="P-loop containing nucleotide triphosphate hydrolases"/>
    <property type="match status" value="1"/>
</dbReference>
<dbReference type="OrthoDB" id="9808822at2"/>
<dbReference type="RefSeq" id="WP_067380815.1">
    <property type="nucleotide sequence ID" value="NZ_CP015839.1"/>
</dbReference>
<evidence type="ECO:0000313" key="3">
    <source>
        <dbReference type="EMBL" id="ANG62553.1"/>
    </source>
</evidence>
<accession>A0A1A9EYI7</accession>
<comment type="function">
    <text evidence="1">Zinc chaperone that directly transfers zinc cofactor to target proteins, thereby activating them. Zinc is transferred from the CXCC motif in the GTPase domain to the zinc binding site in target proteins in a process requiring GTP hydrolysis.</text>
</comment>
<keyword evidence="4" id="KW-1185">Reference proteome</keyword>
<dbReference type="InterPro" id="IPR003495">
    <property type="entry name" value="CobW/HypB/UreG_nucleotide-bd"/>
</dbReference>
<dbReference type="SUPFAM" id="SSF52540">
    <property type="entry name" value="P-loop containing nucleoside triphosphate hydrolases"/>
    <property type="match status" value="1"/>
</dbReference>
<feature type="domain" description="CobW C-terminal" evidence="2">
    <location>
        <begin position="250"/>
        <end position="333"/>
    </location>
</feature>
<dbReference type="AlphaFoldDB" id="A0A1A9EYI7"/>
<dbReference type="PANTHER" id="PTHR13748:SF46">
    <property type="entry name" value="ZINC CHAPERONE YEIR"/>
    <property type="match status" value="1"/>
</dbReference>
<evidence type="ECO:0000256" key="1">
    <source>
        <dbReference type="ARBA" id="ARBA00045658"/>
    </source>
</evidence>
<dbReference type="EMBL" id="CP015839">
    <property type="protein sequence ID" value="ANG62553.1"/>
    <property type="molecule type" value="Genomic_DNA"/>
</dbReference>
<dbReference type="InterPro" id="IPR027417">
    <property type="entry name" value="P-loop_NTPase"/>
</dbReference>
<protein>
    <recommendedName>
        <fullName evidence="2">CobW C-terminal domain-containing protein</fullName>
    </recommendedName>
</protein>
<organism evidence="3 4">
    <name type="scientific">Marinobacterium aestuarii</name>
    <dbReference type="NCBI Taxonomy" id="1821621"/>
    <lineage>
        <taxon>Bacteria</taxon>
        <taxon>Pseudomonadati</taxon>
        <taxon>Pseudomonadota</taxon>
        <taxon>Gammaproteobacteria</taxon>
        <taxon>Oceanospirillales</taxon>
        <taxon>Oceanospirillaceae</taxon>
        <taxon>Marinobacterium</taxon>
    </lineage>
</organism>
<proteinExistence type="predicted"/>
<dbReference type="Proteomes" id="UP000078070">
    <property type="component" value="Chromosome"/>
</dbReference>
<dbReference type="InterPro" id="IPR051316">
    <property type="entry name" value="Zinc-reg_GTPase_activator"/>
</dbReference>
<reference evidence="4" key="1">
    <citation type="submission" date="2016-05" db="EMBL/GenBank/DDBJ databases">
        <authorList>
            <person name="Baek K."/>
            <person name="Yang S.-J."/>
        </authorList>
    </citation>
    <scope>NUCLEOTIDE SEQUENCE [LARGE SCALE GENOMIC DNA]</scope>
    <source>
        <strain evidence="4">ST58-10</strain>
    </source>
</reference>